<proteinExistence type="inferred from homology"/>
<keyword evidence="4" id="KW-0809">Transit peptide</keyword>
<dbReference type="PANTHER" id="PTHR36091">
    <property type="entry name" value="ALTERED INHERITANCE OF MITOCHONDRIA PROTEIN 9, MITOCHONDRIAL"/>
    <property type="match status" value="1"/>
</dbReference>
<evidence type="ECO:0000256" key="1">
    <source>
        <dbReference type="ARBA" id="ARBA00004173"/>
    </source>
</evidence>
<organism evidence="7 8">
    <name type="scientific">Nadsonia fulvescens var. elongata DSM 6958</name>
    <dbReference type="NCBI Taxonomy" id="857566"/>
    <lineage>
        <taxon>Eukaryota</taxon>
        <taxon>Fungi</taxon>
        <taxon>Dikarya</taxon>
        <taxon>Ascomycota</taxon>
        <taxon>Saccharomycotina</taxon>
        <taxon>Dipodascomycetes</taxon>
        <taxon>Dipodascales</taxon>
        <taxon>Dipodascales incertae sedis</taxon>
        <taxon>Nadsonia</taxon>
    </lineage>
</organism>
<dbReference type="Proteomes" id="UP000095009">
    <property type="component" value="Unassembled WGS sequence"/>
</dbReference>
<protein>
    <recommendedName>
        <fullName evidence="3">Altered inheritance of mitochondria protein 9, mitochondrial</fullName>
    </recommendedName>
    <alternativeName>
        <fullName evidence="6">Found in mitochondrial proteome protein 29</fullName>
    </alternativeName>
</protein>
<sequence>MLFLKSRTIASVARARQAKAGLNSACRTFVSAMANRSAAVEEPEATVFTSLNDENDPQRKAFFEYSWGTWMSNNAAEKAARETPFSLTGLSEIVKKQQKKAAGVAPIEAEAEIKTMVSLHEGKHHHIYRVDLKNGQQYVLRVPYQLGSEDYLKHRVSSEVATMDFLQKKYGVNMPQVIDWSASSKDSLLDTQYQLLEFIPGHTLMKSWDPMEKDMNIRAQTIKPIVEFMEKITATKFNKFGSLYFTEDVESSLQSDLPYNGEKDAALADRWRIGPTTESRFWKNDLIDTAKYRGPWNTVDEYLQATANVEVANFEQKLAKLEDKSSAEADLYSHAISVFQKYGQLAPKLLVADEVPDKDLLFSPRLHNPDLHPINVILKPNENEGDLATPYLLDVENTAIRPFIFHGTPQFVAYNGPKVFSTADIPTFEQLSEIEKAQVNFMITQTQNQFSFEFILNQVMPKFINAYAPRVKKMSEIVHQVTTGRKYDEEVVDLMEEMVRLGNDWNQLFLAHQGNDAAESKSRGYPISFTEEELAAHQKRLAAWSEKATKMAFYTTKGWVPQDLFEEYLGKGIIVPKGNGDYEFGTSLRQ</sequence>
<evidence type="ECO:0000313" key="7">
    <source>
        <dbReference type="EMBL" id="ODQ66795.1"/>
    </source>
</evidence>
<comment type="subcellular location">
    <subcellularLocation>
        <location evidence="1">Mitochondrion</location>
    </subcellularLocation>
</comment>
<evidence type="ECO:0000256" key="6">
    <source>
        <dbReference type="ARBA" id="ARBA00031849"/>
    </source>
</evidence>
<dbReference type="EMBL" id="KV454408">
    <property type="protein sequence ID" value="ODQ66795.1"/>
    <property type="molecule type" value="Genomic_DNA"/>
</dbReference>
<evidence type="ECO:0000256" key="3">
    <source>
        <dbReference type="ARBA" id="ARBA00016197"/>
    </source>
</evidence>
<dbReference type="GO" id="GO:0005739">
    <property type="term" value="C:mitochondrion"/>
    <property type="evidence" value="ECO:0007669"/>
    <property type="project" value="UniProtKB-SubCell"/>
</dbReference>
<name>A0A1E3PMY6_9ASCO</name>
<keyword evidence="8" id="KW-1185">Reference proteome</keyword>
<accession>A0A1E3PMY6</accession>
<dbReference type="OrthoDB" id="2968323at2759"/>
<dbReference type="PANTHER" id="PTHR36091:SF1">
    <property type="entry name" value="ALTERED INHERITANCE OF MITOCHONDRIA PROTEIN 9, MITOCHONDRIAL"/>
    <property type="match status" value="1"/>
</dbReference>
<evidence type="ECO:0000313" key="8">
    <source>
        <dbReference type="Proteomes" id="UP000095009"/>
    </source>
</evidence>
<reference evidence="7 8" key="1">
    <citation type="journal article" date="2016" name="Proc. Natl. Acad. Sci. U.S.A.">
        <title>Comparative genomics of biotechnologically important yeasts.</title>
        <authorList>
            <person name="Riley R."/>
            <person name="Haridas S."/>
            <person name="Wolfe K.H."/>
            <person name="Lopes M.R."/>
            <person name="Hittinger C.T."/>
            <person name="Goeker M."/>
            <person name="Salamov A.A."/>
            <person name="Wisecaver J.H."/>
            <person name="Long T.M."/>
            <person name="Calvey C.H."/>
            <person name="Aerts A.L."/>
            <person name="Barry K.W."/>
            <person name="Choi C."/>
            <person name="Clum A."/>
            <person name="Coughlan A.Y."/>
            <person name="Deshpande S."/>
            <person name="Douglass A.P."/>
            <person name="Hanson S.J."/>
            <person name="Klenk H.-P."/>
            <person name="LaButti K.M."/>
            <person name="Lapidus A."/>
            <person name="Lindquist E.A."/>
            <person name="Lipzen A.M."/>
            <person name="Meier-Kolthoff J.P."/>
            <person name="Ohm R.A."/>
            <person name="Otillar R.P."/>
            <person name="Pangilinan J.L."/>
            <person name="Peng Y."/>
            <person name="Rokas A."/>
            <person name="Rosa C.A."/>
            <person name="Scheuner C."/>
            <person name="Sibirny A.A."/>
            <person name="Slot J.C."/>
            <person name="Stielow J.B."/>
            <person name="Sun H."/>
            <person name="Kurtzman C.P."/>
            <person name="Blackwell M."/>
            <person name="Grigoriev I.V."/>
            <person name="Jeffries T.W."/>
        </authorList>
    </citation>
    <scope>NUCLEOTIDE SEQUENCE [LARGE SCALE GENOMIC DNA]</scope>
    <source>
        <strain evidence="7 8">DSM 6958</strain>
    </source>
</reference>
<keyword evidence="5" id="KW-0496">Mitochondrion</keyword>
<dbReference type="SUPFAM" id="SSF56112">
    <property type="entry name" value="Protein kinase-like (PK-like)"/>
    <property type="match status" value="1"/>
</dbReference>
<evidence type="ECO:0000256" key="5">
    <source>
        <dbReference type="ARBA" id="ARBA00023128"/>
    </source>
</evidence>
<evidence type="ECO:0000256" key="4">
    <source>
        <dbReference type="ARBA" id="ARBA00022946"/>
    </source>
</evidence>
<evidence type="ECO:0000256" key="2">
    <source>
        <dbReference type="ARBA" id="ARBA00005543"/>
    </source>
</evidence>
<comment type="similarity">
    <text evidence="2">Belongs to the AIM9 family.</text>
</comment>
<dbReference type="STRING" id="857566.A0A1E3PMY6"/>
<gene>
    <name evidence="7" type="ORF">NADFUDRAFT_82506</name>
</gene>
<dbReference type="InterPro" id="IPR051035">
    <property type="entry name" value="Mito_inheritance_9"/>
</dbReference>
<dbReference type="InterPro" id="IPR011009">
    <property type="entry name" value="Kinase-like_dom_sf"/>
</dbReference>
<dbReference type="AlphaFoldDB" id="A0A1E3PMY6"/>